<name>A0ACB8BHF2_9AGAM</name>
<accession>A0ACB8BHF2</accession>
<dbReference type="Proteomes" id="UP000790709">
    <property type="component" value="Unassembled WGS sequence"/>
</dbReference>
<sequence length="243" mass="28947">MVGYLAFPPFLPNHDSYDSAKERACNLEDDRDRKGDRAEERQHEDDERERVYEKQQRVLLEARRLRLEKEREITENSEMEWVRSGGILRDAYGRRDKVRTERVRQELRLQVEEKRRIDRWEGYEGRWSVLLSSEGPLTFMDIPWPLQTPPSTRDIKLLCPKSISEFLFESLSVRSNITTRRERIRSSLLRWHPDKTSSLVKRVVQEDVDIVRDGINAVFHCLKGLQDAERTGQSTEQQNYMQR</sequence>
<keyword evidence="2" id="KW-1185">Reference proteome</keyword>
<evidence type="ECO:0000313" key="1">
    <source>
        <dbReference type="EMBL" id="KAH7924927.1"/>
    </source>
</evidence>
<protein>
    <submittedName>
        <fullName evidence="1">Uncharacterized protein</fullName>
    </submittedName>
</protein>
<reference evidence="1" key="1">
    <citation type="journal article" date="2021" name="New Phytol.">
        <title>Evolutionary innovations through gain and loss of genes in the ectomycorrhizal Boletales.</title>
        <authorList>
            <person name="Wu G."/>
            <person name="Miyauchi S."/>
            <person name="Morin E."/>
            <person name="Kuo A."/>
            <person name="Drula E."/>
            <person name="Varga T."/>
            <person name="Kohler A."/>
            <person name="Feng B."/>
            <person name="Cao Y."/>
            <person name="Lipzen A."/>
            <person name="Daum C."/>
            <person name="Hundley H."/>
            <person name="Pangilinan J."/>
            <person name="Johnson J."/>
            <person name="Barry K."/>
            <person name="LaButti K."/>
            <person name="Ng V."/>
            <person name="Ahrendt S."/>
            <person name="Min B."/>
            <person name="Choi I.G."/>
            <person name="Park H."/>
            <person name="Plett J.M."/>
            <person name="Magnuson J."/>
            <person name="Spatafora J.W."/>
            <person name="Nagy L.G."/>
            <person name="Henrissat B."/>
            <person name="Grigoriev I.V."/>
            <person name="Yang Z.L."/>
            <person name="Xu J."/>
            <person name="Martin F.M."/>
        </authorList>
    </citation>
    <scope>NUCLEOTIDE SEQUENCE</scope>
    <source>
        <strain evidence="1">KUC20120723A-06</strain>
    </source>
</reference>
<evidence type="ECO:0000313" key="2">
    <source>
        <dbReference type="Proteomes" id="UP000790709"/>
    </source>
</evidence>
<organism evidence="1 2">
    <name type="scientific">Leucogyrophana mollusca</name>
    <dbReference type="NCBI Taxonomy" id="85980"/>
    <lineage>
        <taxon>Eukaryota</taxon>
        <taxon>Fungi</taxon>
        <taxon>Dikarya</taxon>
        <taxon>Basidiomycota</taxon>
        <taxon>Agaricomycotina</taxon>
        <taxon>Agaricomycetes</taxon>
        <taxon>Agaricomycetidae</taxon>
        <taxon>Boletales</taxon>
        <taxon>Boletales incertae sedis</taxon>
        <taxon>Leucogyrophana</taxon>
    </lineage>
</organism>
<comment type="caution">
    <text evidence="1">The sequence shown here is derived from an EMBL/GenBank/DDBJ whole genome shotgun (WGS) entry which is preliminary data.</text>
</comment>
<gene>
    <name evidence="1" type="ORF">BV22DRAFT_474890</name>
</gene>
<dbReference type="EMBL" id="MU266413">
    <property type="protein sequence ID" value="KAH7924927.1"/>
    <property type="molecule type" value="Genomic_DNA"/>
</dbReference>
<proteinExistence type="predicted"/>